<keyword evidence="2" id="KW-1185">Reference proteome</keyword>
<evidence type="ECO:0000313" key="1">
    <source>
        <dbReference type="EMBL" id="EIC31516.1"/>
    </source>
</evidence>
<accession>H8GJ09</accession>
<dbReference type="Proteomes" id="UP000005090">
    <property type="component" value="Chromosome"/>
</dbReference>
<dbReference type="AlphaFoldDB" id="H8GJ09"/>
<name>H8GJ09_METAL</name>
<dbReference type="STRING" id="686340.Metal_3876"/>
<evidence type="ECO:0000313" key="2">
    <source>
        <dbReference type="Proteomes" id="UP000005090"/>
    </source>
</evidence>
<organism evidence="1 2">
    <name type="scientific">Methylomicrobium album BG8</name>
    <dbReference type="NCBI Taxonomy" id="686340"/>
    <lineage>
        <taxon>Bacteria</taxon>
        <taxon>Pseudomonadati</taxon>
        <taxon>Pseudomonadota</taxon>
        <taxon>Gammaproteobacteria</taxon>
        <taxon>Methylococcales</taxon>
        <taxon>Methylococcaceae</taxon>
        <taxon>Methylomicrobium</taxon>
    </lineage>
</organism>
<protein>
    <submittedName>
        <fullName evidence="1">Uncharacterized protein</fullName>
    </submittedName>
</protein>
<dbReference type="EMBL" id="CM001475">
    <property type="protein sequence ID" value="EIC31516.1"/>
    <property type="molecule type" value="Genomic_DNA"/>
</dbReference>
<dbReference type="HOGENOM" id="CLU_1208356_0_0_6"/>
<gene>
    <name evidence="1" type="ORF">Metal_3876</name>
</gene>
<dbReference type="eggNOG" id="ENOG5033UD4">
    <property type="taxonomic scope" value="Bacteria"/>
</dbReference>
<sequence>MPTGRVPATGQIVNSPSPLGSHHIGNVIIKYTRRADSSGWLTVKLSKSDQRISLCEYTQVAVLRRDKDRTYFKIMDGYISLGEIASLTNANAGRYLDIAGPAGAASVTVEYQGKPVEEISKFKGKLKQQWATLTFNTQAALVTLNSVWNGSYSPIPPGSHIILAPDYSHQMISTAGYVAATPGMIGNDVWFPIGINGTMQNSSRYIHVGHLSEGCVTVHELGKWTAIYNYLISHRVPGSVGKKVGHLIVKQ</sequence>
<reference evidence="1 2" key="1">
    <citation type="journal article" date="2013" name="Genome Announc.">
        <title>Genome Sequence of the Obligate Gammaproteobacterial Methanotroph Methylomicrobium album Strain BG8.</title>
        <authorList>
            <person name="Kits K.D."/>
            <person name="Kalyuzhnaya M.G."/>
            <person name="Klotz M.G."/>
            <person name="Jetten M.S."/>
            <person name="Op den Camp H.J."/>
            <person name="Vuilleumier S."/>
            <person name="Bringel F."/>
            <person name="Dispirito A.A."/>
            <person name="Murrell J.C."/>
            <person name="Bruce D."/>
            <person name="Cheng J.F."/>
            <person name="Copeland A."/>
            <person name="Goodwin L."/>
            <person name="Hauser L."/>
            <person name="Lajus A."/>
            <person name="Land M.L."/>
            <person name="Lapidus A."/>
            <person name="Lucas S."/>
            <person name="Medigue C."/>
            <person name="Pitluck S."/>
            <person name="Woyke T."/>
            <person name="Zeytun A."/>
            <person name="Stein L.Y."/>
        </authorList>
    </citation>
    <scope>NUCLEOTIDE SEQUENCE [LARGE SCALE GENOMIC DNA]</scope>
    <source>
        <strain evidence="1 2">BG8</strain>
    </source>
</reference>
<proteinExistence type="predicted"/>